<protein>
    <submittedName>
        <fullName evidence="9">Uncharacterized protein</fullName>
    </submittedName>
</protein>
<reference evidence="9" key="2">
    <citation type="submission" date="2023-06" db="EMBL/GenBank/DDBJ databases">
        <authorList>
            <consortium name="Lawrence Berkeley National Laboratory"/>
            <person name="Haridas S."/>
            <person name="Hensen N."/>
            <person name="Bonometti L."/>
            <person name="Westerberg I."/>
            <person name="Brannstrom I.O."/>
            <person name="Guillou S."/>
            <person name="Cros-Aarteil S."/>
            <person name="Calhoun S."/>
            <person name="Kuo A."/>
            <person name="Mondo S."/>
            <person name="Pangilinan J."/>
            <person name="Riley R."/>
            <person name="Labutti K."/>
            <person name="Andreopoulos B."/>
            <person name="Lipzen A."/>
            <person name="Chen C."/>
            <person name="Yanf M."/>
            <person name="Daum C."/>
            <person name="Ng V."/>
            <person name="Clum A."/>
            <person name="Steindorff A."/>
            <person name="Ohm R."/>
            <person name="Martin F."/>
            <person name="Silar P."/>
            <person name="Natvig D."/>
            <person name="Lalanne C."/>
            <person name="Gautier V."/>
            <person name="Ament-Velasquez S.L."/>
            <person name="Kruys A."/>
            <person name="Hutchinson M.I."/>
            <person name="Powell A.J."/>
            <person name="Barry K."/>
            <person name="Miller A.N."/>
            <person name="Grigoriev I.V."/>
            <person name="Debuchy R."/>
            <person name="Gladieux P."/>
            <person name="Thoren M.H."/>
            <person name="Johannesson H."/>
        </authorList>
    </citation>
    <scope>NUCLEOTIDE SEQUENCE</scope>
    <source>
        <strain evidence="9">CBS 958.72</strain>
    </source>
</reference>
<feature type="region of interest" description="Disordered" evidence="6">
    <location>
        <begin position="568"/>
        <end position="662"/>
    </location>
</feature>
<proteinExistence type="predicted"/>
<accession>A0AAE0N7U8</accession>
<feature type="region of interest" description="Disordered" evidence="6">
    <location>
        <begin position="1387"/>
        <end position="1409"/>
    </location>
</feature>
<dbReference type="EMBL" id="JAULSN010000004">
    <property type="protein sequence ID" value="KAK3373946.1"/>
    <property type="molecule type" value="Genomic_DNA"/>
</dbReference>
<evidence type="ECO:0000256" key="5">
    <source>
        <dbReference type="ARBA" id="ARBA00023242"/>
    </source>
</evidence>
<feature type="region of interest" description="Disordered" evidence="6">
    <location>
        <begin position="776"/>
        <end position="816"/>
    </location>
</feature>
<sequence length="2212" mass="246083">MSGVGLEDLIEDLIPEIAYSGENGIPVSSLLKIVRQYHASIGGGGNGNALPKGDAPRGPQGADQNAASVEIILSDAEMRSARWAWDWLRSRPQILVNGNKKWNRLDLDEVLALPEAETAEKQAPNAQTKAEMGDTPQPSSAKATLSVRPRIHPAEDLVWQTLTRHGVDYKRVPVLEWKCLLGIASVRAEGILQSDLRRLVDQDKRSLPKRTDSLAKKGYIVKRTIVVQKMKTSKLWLIDFAPPILEKDSGGLDLSPETLTKDLEPVAWHEKWTGNNIDIEALGRTFVAIVKAWGIIKYCDLRAKMGVPGKVWQMKTLAKNVQRVVDMGVLKYTAASFSGSGTRKVFKDCLKFMRDFRDEEWDRFLATGKKTSQYSDATRHREPKPNALVLYGKSEQDKEKKGQRKQRQRRICPGWTPEQPLAQNVFEVLQSSGPEGASNPQVSVATIGYGFRRYMASHLTKVAETQQPPHLKKFQVVSNLVRKGKTSAYMFSVPQAETAPDHDAASQAEGAGDKDKLDEAPVSNEEPPKATVADAYGFGNIRPKVFPSSKNASLSDLCRLARKPHRFGRRKKAFSSQIEKAPEVDASEAPAQDTIPEDLPGSNTAKTTEEDIELPDAGPVRPPKRSFDEMDEEDQAAEEAGPPTSSQDQTPTAPNTVADSMDIEEDPPAETILPASYNGLVGRLELSHTDRVVNFFRRRGRAAKQPIPIHIDKISGSPSIQDATESNGKTLTFVMKESEDANSPKNYVFVFADGEEIQRTAAWIRREVIKLRPHAATSQAASAEPAVATPLESPSRGRGRGRGGRGRGGRRGGRLSSVTVRALKSFKCDTCGGTWKNDIGLKYHQTKAQTPCNPDFTPESVAERALKRRRLSPFPPASTAGSGDEDGMPLSRLRRSRMTKRGERPRRSHLQVRQAMRPKPDVDSGAFRGVGGDKLWETSSANKDPPASLGGGEARSSGLSLVPGSSKPMEVDTPHSPYSEPLATHAQHSLETGSPVAQSTFANGRPAVQLSSSRPDKTAPPHANDTFSERPNNNAPEAQRTPLPPVVDDIQPPLGVEASPYAESVLQTGQPETGKRGNAKSSKLSKKKDKRHEKDENPAAVLPVAEEQAAIKPFEPTTDYERMSTESKRRIAQAYDIINYLLDNSSGVFPGDKALFYAVTKVFLKEFRNQVPPTWKSYFSAVKALEARKVATVHTHMLRTERGKLLTCSLLMRTGVDPTGSIPTMMKRKMRDMWPNVYIPAAFSPTQEELALLQDLDKKPASLQKEEKEDKPNANGQKFRSRRKIDEIEVFNAPYYTQNASNNNNTNNAIQPMDPLWIRESEQLQKEGPDNRKRSILDELEGSPVSKRQKTDGLDALPIDPELETQAYNQFSEEPPSVIDAIKTYGLLPSRPGKRGGPKPTTGRFGKLPARLGRLRNPGLDSLPSFFGRFSISKEPVSAAQPQIQFLEPNTQLEDAEMSVEDERFFSGDGGYGSRPGSSSSMAPLPASTPVSEQEPQREPENGDEQTPKFVFVPPIVIKSSQDGSWSKLGTGYFRGGEEASFTMEGWMPDRHLQLLQNLPTSAEDMASRSKQSHFNPSSWVDHEWGSYYALVHRCATWEQSETGAAILSGGSVAPDYTFINFSSSESKASMKPIVGKWSDEREFGLDTLPYDDLDEDDDLCGIGYCAEVIGDANPRPAKKPRIPGQRKMGRPQKFKLQAIKTGRELSAYPKSADDFLRDPEKEKDDIDWTSENTRLAAFVVVTTLLGGVDRVVDWGLMMRLFPDLTLSQLRHLWGLLRKDRQSTIVNLTDKFRKAFLKAYSDNEIPPLDFDNPLAYDWKRLIRWTINLHEVERTSLPASRKALVRQFDVSSCKYTNREWREAYYHMQRSVFNKFQDATSEALAYPVDGNTKPALDTNLTVAMSWTRALCVTPVDTYTTEGIIHKRNTLYPGLSKTEITDLILKGVDQLQHDGVISKSTSKWSNGRRWRFNHRVLETLEKISHVDKVGKAVAFKNELDKAFRAGETKRVTYVTNDGMIMALLNMQACGRIRVETTGQPNVPLGHEPLNYETRKYTKKYMHFRIDIVPTDTYLYNNDPEFVQMRDRIRNTAPPTAGPGGAIPAWCDVFGKVDTSRWLKYLSAALVTLAARGSMRAEELVKTLKPTTMLFEAELILGWGEKLGLLQSQLHGSTALACMEWWWIALEAQKEGLERPKPRKALPTGRRKALEDEAEQ</sequence>
<comment type="subcellular location">
    <subcellularLocation>
        <location evidence="1">Nucleus</location>
    </subcellularLocation>
</comment>
<evidence type="ECO:0000256" key="2">
    <source>
        <dbReference type="ARBA" id="ARBA00022553"/>
    </source>
</evidence>
<evidence type="ECO:0000313" key="10">
    <source>
        <dbReference type="Proteomes" id="UP001287356"/>
    </source>
</evidence>
<evidence type="ECO:0000259" key="7">
    <source>
        <dbReference type="Pfam" id="PF04182"/>
    </source>
</evidence>
<feature type="compositionally biased region" description="Basic residues" evidence="6">
    <location>
        <begin position="892"/>
        <end position="910"/>
    </location>
</feature>
<evidence type="ECO:0000256" key="4">
    <source>
        <dbReference type="ARBA" id="ARBA00023163"/>
    </source>
</evidence>
<reference evidence="9" key="1">
    <citation type="journal article" date="2023" name="Mol. Phylogenet. Evol.">
        <title>Genome-scale phylogeny and comparative genomics of the fungal order Sordariales.</title>
        <authorList>
            <person name="Hensen N."/>
            <person name="Bonometti L."/>
            <person name="Westerberg I."/>
            <person name="Brannstrom I.O."/>
            <person name="Guillou S."/>
            <person name="Cros-Aarteil S."/>
            <person name="Calhoun S."/>
            <person name="Haridas S."/>
            <person name="Kuo A."/>
            <person name="Mondo S."/>
            <person name="Pangilinan J."/>
            <person name="Riley R."/>
            <person name="LaButti K."/>
            <person name="Andreopoulos B."/>
            <person name="Lipzen A."/>
            <person name="Chen C."/>
            <person name="Yan M."/>
            <person name="Daum C."/>
            <person name="Ng V."/>
            <person name="Clum A."/>
            <person name="Steindorff A."/>
            <person name="Ohm R.A."/>
            <person name="Martin F."/>
            <person name="Silar P."/>
            <person name="Natvig D.O."/>
            <person name="Lalanne C."/>
            <person name="Gautier V."/>
            <person name="Ament-Velasquez S.L."/>
            <person name="Kruys A."/>
            <person name="Hutchinson M.I."/>
            <person name="Powell A.J."/>
            <person name="Barry K."/>
            <person name="Miller A.N."/>
            <person name="Grigoriev I.V."/>
            <person name="Debuchy R."/>
            <person name="Gladieux P."/>
            <person name="Hiltunen Thoren M."/>
            <person name="Johannesson H."/>
        </authorList>
    </citation>
    <scope>NUCLEOTIDE SEQUENCE</scope>
    <source>
        <strain evidence="9">CBS 958.72</strain>
    </source>
</reference>
<feature type="compositionally biased region" description="Basic residues" evidence="6">
    <location>
        <begin position="401"/>
        <end position="410"/>
    </location>
</feature>
<keyword evidence="10" id="KW-1185">Reference proteome</keyword>
<feature type="region of interest" description="Disordered" evidence="6">
    <location>
        <begin position="116"/>
        <end position="145"/>
    </location>
</feature>
<dbReference type="InterPro" id="IPR046488">
    <property type="entry name" value="Sfc3/Tfc3_C"/>
</dbReference>
<gene>
    <name evidence="9" type="ORF">B0T24DRAFT_553652</name>
</gene>
<evidence type="ECO:0000313" key="9">
    <source>
        <dbReference type="EMBL" id="KAK3373946.1"/>
    </source>
</evidence>
<feature type="compositionally biased region" description="Basic and acidic residues" evidence="6">
    <location>
        <begin position="1324"/>
        <end position="1337"/>
    </location>
</feature>
<feature type="compositionally biased region" description="Polar residues" evidence="6">
    <location>
        <begin position="1440"/>
        <end position="1453"/>
    </location>
</feature>
<feature type="domain" description="B-block binding subunit of TFIIIC" evidence="7">
    <location>
        <begin position="175"/>
        <end position="241"/>
    </location>
</feature>
<keyword evidence="4" id="KW-0804">Transcription</keyword>
<feature type="region of interest" description="Disordered" evidence="6">
    <location>
        <begin position="44"/>
        <end position="63"/>
    </location>
</feature>
<feature type="compositionally biased region" description="Polar residues" evidence="6">
    <location>
        <begin position="1025"/>
        <end position="1036"/>
    </location>
</feature>
<dbReference type="Pfam" id="PF04182">
    <property type="entry name" value="B-block_TFIIIC"/>
    <property type="match status" value="1"/>
</dbReference>
<evidence type="ECO:0000256" key="6">
    <source>
        <dbReference type="SAM" id="MobiDB-lite"/>
    </source>
</evidence>
<dbReference type="PANTHER" id="PTHR15180">
    <property type="entry name" value="GENERAL TRANSCRIPTION FACTOR 3C POLYPEPTIDE 1"/>
    <property type="match status" value="1"/>
</dbReference>
<evidence type="ECO:0000259" key="8">
    <source>
        <dbReference type="Pfam" id="PF20222"/>
    </source>
</evidence>
<dbReference type="GO" id="GO:0042791">
    <property type="term" value="P:5S class rRNA transcription by RNA polymerase III"/>
    <property type="evidence" value="ECO:0007669"/>
    <property type="project" value="TreeGrafter"/>
</dbReference>
<feature type="domain" description="Transcription factor tau subunit sfc3/Tfc3 C-terminal" evidence="8">
    <location>
        <begin position="1728"/>
        <end position="2137"/>
    </location>
</feature>
<comment type="caution">
    <text evidence="9">The sequence shown here is derived from an EMBL/GenBank/DDBJ whole genome shotgun (WGS) entry which is preliminary data.</text>
</comment>
<organism evidence="9 10">
    <name type="scientific">Lasiosphaeria ovina</name>
    <dbReference type="NCBI Taxonomy" id="92902"/>
    <lineage>
        <taxon>Eukaryota</taxon>
        <taxon>Fungi</taxon>
        <taxon>Dikarya</taxon>
        <taxon>Ascomycota</taxon>
        <taxon>Pezizomycotina</taxon>
        <taxon>Sordariomycetes</taxon>
        <taxon>Sordariomycetidae</taxon>
        <taxon>Sordariales</taxon>
        <taxon>Lasiosphaeriaceae</taxon>
        <taxon>Lasiosphaeria</taxon>
    </lineage>
</organism>
<name>A0AAE0N7U8_9PEZI</name>
<feature type="region of interest" description="Disordered" evidence="6">
    <location>
        <begin position="1438"/>
        <end position="1508"/>
    </location>
</feature>
<feature type="region of interest" description="Disordered" evidence="6">
    <location>
        <begin position="1067"/>
        <end position="1098"/>
    </location>
</feature>
<dbReference type="GO" id="GO:0000127">
    <property type="term" value="C:transcription factor TFIIIC complex"/>
    <property type="evidence" value="ECO:0007669"/>
    <property type="project" value="InterPro"/>
</dbReference>
<feature type="region of interest" description="Disordered" evidence="6">
    <location>
        <begin position="392"/>
        <end position="416"/>
    </location>
</feature>
<dbReference type="GO" id="GO:0003677">
    <property type="term" value="F:DNA binding"/>
    <property type="evidence" value="ECO:0007669"/>
    <property type="project" value="UniProtKB-KW"/>
</dbReference>
<feature type="compositionally biased region" description="Basic residues" evidence="6">
    <location>
        <begin position="797"/>
        <end position="813"/>
    </location>
</feature>
<keyword evidence="3" id="KW-0238">DNA-binding</keyword>
<dbReference type="GO" id="GO:0006384">
    <property type="term" value="P:transcription initiation at RNA polymerase III promoter"/>
    <property type="evidence" value="ECO:0007669"/>
    <property type="project" value="InterPro"/>
</dbReference>
<dbReference type="InterPro" id="IPR044210">
    <property type="entry name" value="Tfc3-like"/>
</dbReference>
<feature type="region of interest" description="Disordered" evidence="6">
    <location>
        <begin position="497"/>
        <end position="535"/>
    </location>
</feature>
<dbReference type="GO" id="GO:0005634">
    <property type="term" value="C:nucleus"/>
    <property type="evidence" value="ECO:0007669"/>
    <property type="project" value="UniProtKB-SubCell"/>
</dbReference>
<keyword evidence="2" id="KW-0597">Phosphoprotein</keyword>
<feature type="region of interest" description="Disordered" evidence="6">
    <location>
        <begin position="867"/>
        <end position="1055"/>
    </location>
</feature>
<evidence type="ECO:0000256" key="1">
    <source>
        <dbReference type="ARBA" id="ARBA00004123"/>
    </source>
</evidence>
<dbReference type="PANTHER" id="PTHR15180:SF1">
    <property type="entry name" value="GENERAL TRANSCRIPTION FACTOR 3C POLYPEPTIDE 1"/>
    <property type="match status" value="1"/>
</dbReference>
<dbReference type="Pfam" id="PF20222">
    <property type="entry name" value="DUF6581"/>
    <property type="match status" value="1"/>
</dbReference>
<feature type="region of interest" description="Disordered" evidence="6">
    <location>
        <begin position="2190"/>
        <end position="2212"/>
    </location>
</feature>
<feature type="compositionally biased region" description="Polar residues" evidence="6">
    <location>
        <begin position="643"/>
        <end position="658"/>
    </location>
</feature>
<feature type="region of interest" description="Disordered" evidence="6">
    <location>
        <begin position="1324"/>
        <end position="1355"/>
    </location>
</feature>
<dbReference type="InterPro" id="IPR007309">
    <property type="entry name" value="TFIIIC_Bblock-bd"/>
</dbReference>
<feature type="compositionally biased region" description="Low complexity" evidence="6">
    <location>
        <begin position="776"/>
        <end position="790"/>
    </location>
</feature>
<dbReference type="Proteomes" id="UP001287356">
    <property type="component" value="Unassembled WGS sequence"/>
</dbReference>
<evidence type="ECO:0000256" key="3">
    <source>
        <dbReference type="ARBA" id="ARBA00023125"/>
    </source>
</evidence>
<feature type="compositionally biased region" description="Polar residues" evidence="6">
    <location>
        <begin position="986"/>
        <end position="1002"/>
    </location>
</feature>
<keyword evidence="5" id="KW-0539">Nucleus</keyword>